<accession>A0AC58PWA3</accession>
<evidence type="ECO:0000313" key="2">
    <source>
        <dbReference type="RefSeq" id="XP_074214272.1"/>
    </source>
</evidence>
<sequence length="235" mass="24768">MEGEQHSCAAITDGLGQPLASWGQGRKGPEHKARGPPSRDERVTQIRSPEVRLAESQDPLISKVLCKHIESKLKLASHGVESASTVPLVCLRWVSWSPTSLTEPTFPSKSDAPGASGPATEPGSRLTPPKRPTAGTTGVVRPEPSQVPPQTTAKALEHTPSVSQDPPGAVQYRARAVTAAVSVLVAVLGAVCVGLLLVCYRRSRQINQIPGVEMESTEVVPMAGGTNTRGEGTEH</sequence>
<evidence type="ECO:0000313" key="1">
    <source>
        <dbReference type="Proteomes" id="UP001732780"/>
    </source>
</evidence>
<reference evidence="2" key="1">
    <citation type="submission" date="2025-08" db="UniProtKB">
        <authorList>
            <consortium name="RefSeq"/>
        </authorList>
    </citation>
    <scope>IDENTIFICATION</scope>
    <source>
        <tissue evidence="2">Blood</tissue>
    </source>
</reference>
<protein>
    <submittedName>
        <fullName evidence="2">Interleukin-15 receptor subunit alpha isoform X3</fullName>
    </submittedName>
</protein>
<organism evidence="1 2">
    <name type="scientific">Camelus bactrianus</name>
    <name type="common">Bactrian camel</name>
    <dbReference type="NCBI Taxonomy" id="9837"/>
    <lineage>
        <taxon>Eukaryota</taxon>
        <taxon>Metazoa</taxon>
        <taxon>Chordata</taxon>
        <taxon>Craniata</taxon>
        <taxon>Vertebrata</taxon>
        <taxon>Euteleostomi</taxon>
        <taxon>Mammalia</taxon>
        <taxon>Eutheria</taxon>
        <taxon>Laurasiatheria</taxon>
        <taxon>Artiodactyla</taxon>
        <taxon>Tylopoda</taxon>
        <taxon>Camelidae</taxon>
        <taxon>Camelus</taxon>
    </lineage>
</organism>
<keyword evidence="1" id="KW-1185">Reference proteome</keyword>
<keyword evidence="2" id="KW-0675">Receptor</keyword>
<gene>
    <name evidence="2" type="primary">IL15RA</name>
</gene>
<proteinExistence type="predicted"/>
<dbReference type="Proteomes" id="UP001732780">
    <property type="component" value="Chromosome 35"/>
</dbReference>
<dbReference type="RefSeq" id="XP_074214272.1">
    <property type="nucleotide sequence ID" value="XM_074358171.1"/>
</dbReference>
<name>A0AC58PWA3_CAMBA</name>